<name>A0AAE0SPS2_9BIVA</name>
<dbReference type="GO" id="GO:0030267">
    <property type="term" value="F:glyoxylate reductase (NADPH) activity"/>
    <property type="evidence" value="ECO:0007669"/>
    <property type="project" value="TreeGrafter"/>
</dbReference>
<evidence type="ECO:0000256" key="3">
    <source>
        <dbReference type="RuleBase" id="RU003719"/>
    </source>
</evidence>
<dbReference type="PANTHER" id="PTHR10996:SF277">
    <property type="entry name" value="GLYOXYLATE REDUCTASE_HYDROXYPYRUVATE REDUCTASE"/>
    <property type="match status" value="1"/>
</dbReference>
<protein>
    <recommendedName>
        <fullName evidence="2">Glyoxylate reductase/hydroxypyruvate reductase</fullName>
    </recommendedName>
</protein>
<dbReference type="InterPro" id="IPR006139">
    <property type="entry name" value="D-isomer_2_OHA_DH_cat_dom"/>
</dbReference>
<evidence type="ECO:0000259" key="4">
    <source>
        <dbReference type="Pfam" id="PF00389"/>
    </source>
</evidence>
<comment type="similarity">
    <text evidence="3">Belongs to the D-isomer specific 2-hydroxyacid dehydrogenase family.</text>
</comment>
<dbReference type="Proteomes" id="UP001195483">
    <property type="component" value="Unassembled WGS sequence"/>
</dbReference>
<dbReference type="InterPro" id="IPR050223">
    <property type="entry name" value="D-isomer_2-hydroxyacid_DH"/>
</dbReference>
<reference evidence="6" key="2">
    <citation type="journal article" date="2021" name="Genome Biol. Evol.">
        <title>Developing a high-quality reference genome for a parasitic bivalve with doubly uniparental inheritance (Bivalvia: Unionida).</title>
        <authorList>
            <person name="Smith C.H."/>
        </authorList>
    </citation>
    <scope>NUCLEOTIDE SEQUENCE</scope>
    <source>
        <strain evidence="6">CHS0354</strain>
        <tissue evidence="6">Mantle</tissue>
    </source>
</reference>
<proteinExistence type="inferred from homology"/>
<evidence type="ECO:0000256" key="2">
    <source>
        <dbReference type="ARBA" id="ARBA00073306"/>
    </source>
</evidence>
<dbReference type="Gene3D" id="3.40.50.720">
    <property type="entry name" value="NAD(P)-binding Rossmann-like Domain"/>
    <property type="match status" value="2"/>
</dbReference>
<dbReference type="Pfam" id="PF02826">
    <property type="entry name" value="2-Hacid_dh_C"/>
    <property type="match status" value="1"/>
</dbReference>
<feature type="domain" description="D-isomer specific 2-hydroxyacid dehydrogenase catalytic" evidence="4">
    <location>
        <begin position="41"/>
        <end position="355"/>
    </location>
</feature>
<reference evidence="6" key="1">
    <citation type="journal article" date="2021" name="Genome Biol. Evol.">
        <title>A High-Quality Reference Genome for a Parasitic Bivalve with Doubly Uniparental Inheritance (Bivalvia: Unionida).</title>
        <authorList>
            <person name="Smith C.H."/>
        </authorList>
    </citation>
    <scope>NUCLEOTIDE SEQUENCE</scope>
    <source>
        <strain evidence="6">CHS0354</strain>
    </source>
</reference>
<evidence type="ECO:0000313" key="7">
    <source>
        <dbReference type="Proteomes" id="UP001195483"/>
    </source>
</evidence>
<dbReference type="GO" id="GO:0051287">
    <property type="term" value="F:NAD binding"/>
    <property type="evidence" value="ECO:0007669"/>
    <property type="project" value="InterPro"/>
</dbReference>
<reference evidence="6" key="3">
    <citation type="submission" date="2023-05" db="EMBL/GenBank/DDBJ databases">
        <authorList>
            <person name="Smith C.H."/>
        </authorList>
    </citation>
    <scope>NUCLEOTIDE SEQUENCE</scope>
    <source>
        <strain evidence="6">CHS0354</strain>
        <tissue evidence="6">Mantle</tissue>
    </source>
</reference>
<dbReference type="AlphaFoldDB" id="A0AAE0SPS2"/>
<keyword evidence="7" id="KW-1185">Reference proteome</keyword>
<dbReference type="Pfam" id="PF00389">
    <property type="entry name" value="2-Hacid_dh"/>
    <property type="match status" value="1"/>
</dbReference>
<organism evidence="6 7">
    <name type="scientific">Potamilus streckersoni</name>
    <dbReference type="NCBI Taxonomy" id="2493646"/>
    <lineage>
        <taxon>Eukaryota</taxon>
        <taxon>Metazoa</taxon>
        <taxon>Spiralia</taxon>
        <taxon>Lophotrochozoa</taxon>
        <taxon>Mollusca</taxon>
        <taxon>Bivalvia</taxon>
        <taxon>Autobranchia</taxon>
        <taxon>Heteroconchia</taxon>
        <taxon>Palaeoheterodonta</taxon>
        <taxon>Unionida</taxon>
        <taxon>Unionoidea</taxon>
        <taxon>Unionidae</taxon>
        <taxon>Ambleminae</taxon>
        <taxon>Lampsilini</taxon>
        <taxon>Potamilus</taxon>
    </lineage>
</organism>
<dbReference type="InterPro" id="IPR036291">
    <property type="entry name" value="NAD(P)-bd_dom_sf"/>
</dbReference>
<gene>
    <name evidence="6" type="ORF">CHS0354_003430</name>
</gene>
<feature type="domain" description="D-isomer specific 2-hydroxyacid dehydrogenase NAD-binding" evidence="5">
    <location>
        <begin position="146"/>
        <end position="324"/>
    </location>
</feature>
<keyword evidence="1 3" id="KW-0560">Oxidoreductase</keyword>
<accession>A0AAE0SPS2</accession>
<dbReference type="InterPro" id="IPR006140">
    <property type="entry name" value="D-isomer_DH_NAD-bd"/>
</dbReference>
<dbReference type="FunFam" id="3.40.50.720:FF:000026">
    <property type="entry name" value="Glyoxylate/hydroxypyruvate reductase B"/>
    <property type="match status" value="1"/>
</dbReference>
<dbReference type="SUPFAM" id="SSF51735">
    <property type="entry name" value="NAD(P)-binding Rossmann-fold domains"/>
    <property type="match status" value="1"/>
</dbReference>
<dbReference type="PANTHER" id="PTHR10996">
    <property type="entry name" value="2-HYDROXYACID DEHYDROGENASE-RELATED"/>
    <property type="match status" value="1"/>
</dbReference>
<sequence length="357" mass="39035">MQSTKQLIKAGFIIRYLSYSTQFIRKRCFSSTTIMSSRPSVYVTRRVPQIGVDILRKTCDISQWESDDPVPRDVLLRNVEGKDALYCLLTEKIDKELLDRAGSKLRAVATMSVGYDHIDVVECSRRNISVGFTPDVLTSATAELTVSLLLATARRLKEGISAVKDGSWGTWKPLWLCGQGLDGATVGIVGLGRIGTAVAKRLQPFGVDKILYNNVIETKSAKEVGAHFVSLDELLKNSDFVLCCCALTDENRGLFNEAAFSKMKKNAIFINTSRGGMVNQDDLFKALSTGQIAGAGLDVTTPEPLPTNHPLLTLDNCVILPHIASATYKSRNAMSELTARNISAALQGQEMPCQVKV</sequence>
<dbReference type="GO" id="GO:0008465">
    <property type="term" value="F:hydroxypyruvate reductase (NADH) activity"/>
    <property type="evidence" value="ECO:0007669"/>
    <property type="project" value="TreeGrafter"/>
</dbReference>
<dbReference type="GO" id="GO:0005829">
    <property type="term" value="C:cytosol"/>
    <property type="evidence" value="ECO:0007669"/>
    <property type="project" value="TreeGrafter"/>
</dbReference>
<comment type="caution">
    <text evidence="6">The sequence shown here is derived from an EMBL/GenBank/DDBJ whole genome shotgun (WGS) entry which is preliminary data.</text>
</comment>
<dbReference type="EMBL" id="JAEAOA010000272">
    <property type="protein sequence ID" value="KAK3595435.1"/>
    <property type="molecule type" value="Genomic_DNA"/>
</dbReference>
<dbReference type="SUPFAM" id="SSF52283">
    <property type="entry name" value="Formate/glycerate dehydrogenase catalytic domain-like"/>
    <property type="match status" value="1"/>
</dbReference>
<evidence type="ECO:0000313" key="6">
    <source>
        <dbReference type="EMBL" id="KAK3595435.1"/>
    </source>
</evidence>
<evidence type="ECO:0000259" key="5">
    <source>
        <dbReference type="Pfam" id="PF02826"/>
    </source>
</evidence>
<dbReference type="CDD" id="cd05301">
    <property type="entry name" value="GDH"/>
    <property type="match status" value="1"/>
</dbReference>
<evidence type="ECO:0000256" key="1">
    <source>
        <dbReference type="ARBA" id="ARBA00023002"/>
    </source>
</evidence>